<reference evidence="2 3" key="1">
    <citation type="submission" date="2014-06" db="EMBL/GenBank/DDBJ databases">
        <title>Draft genome sequence of Paenibacillus sp. MSt1.</title>
        <authorList>
            <person name="Aw Y.K."/>
            <person name="Ong K.S."/>
            <person name="Gan H.M."/>
            <person name="Lee S.M."/>
        </authorList>
    </citation>
    <scope>NUCLEOTIDE SEQUENCE [LARGE SCALE GENOMIC DNA]</scope>
    <source>
        <strain evidence="2 3">MSt1</strain>
    </source>
</reference>
<dbReference type="PANTHER" id="PTHR33990">
    <property type="entry name" value="PROTEIN YJDN-RELATED"/>
    <property type="match status" value="1"/>
</dbReference>
<evidence type="ECO:0000313" key="2">
    <source>
        <dbReference type="EMBL" id="KEQ23463.1"/>
    </source>
</evidence>
<dbReference type="Gene3D" id="3.10.180.10">
    <property type="entry name" value="2,3-Dihydroxybiphenyl 1,2-Dioxygenase, domain 1"/>
    <property type="match status" value="1"/>
</dbReference>
<dbReference type="CDD" id="cd06588">
    <property type="entry name" value="PhnB_like"/>
    <property type="match status" value="1"/>
</dbReference>
<dbReference type="AlphaFoldDB" id="A0A081NYE0"/>
<dbReference type="InterPro" id="IPR028973">
    <property type="entry name" value="PhnB-like"/>
</dbReference>
<name>A0A081NYE0_9BACL</name>
<keyword evidence="2" id="KW-0830">Ubiquinone</keyword>
<evidence type="ECO:0000313" key="3">
    <source>
        <dbReference type="Proteomes" id="UP000028123"/>
    </source>
</evidence>
<keyword evidence="3" id="KW-1185">Reference proteome</keyword>
<dbReference type="EMBL" id="JNVM01000021">
    <property type="protein sequence ID" value="KEQ23463.1"/>
    <property type="molecule type" value="Genomic_DNA"/>
</dbReference>
<protein>
    <submittedName>
        <fullName evidence="2">3-demethylubiquinone-9 3-methyltransferase</fullName>
    </submittedName>
</protein>
<dbReference type="RefSeq" id="WP_036687846.1">
    <property type="nucleotide sequence ID" value="NZ_JNVM01000021.1"/>
</dbReference>
<dbReference type="Proteomes" id="UP000028123">
    <property type="component" value="Unassembled WGS sequence"/>
</dbReference>
<dbReference type="SUPFAM" id="SSF54593">
    <property type="entry name" value="Glyoxalase/Bleomycin resistance protein/Dihydroxybiphenyl dioxygenase"/>
    <property type="match status" value="1"/>
</dbReference>
<gene>
    <name evidence="2" type="ORF">ET33_15085</name>
</gene>
<proteinExistence type="predicted"/>
<evidence type="ECO:0000259" key="1">
    <source>
        <dbReference type="Pfam" id="PF06983"/>
    </source>
</evidence>
<dbReference type="PANTHER" id="PTHR33990:SF1">
    <property type="entry name" value="PROTEIN YJDN"/>
    <property type="match status" value="1"/>
</dbReference>
<dbReference type="OrthoDB" id="9795306at2"/>
<dbReference type="InterPro" id="IPR029068">
    <property type="entry name" value="Glyas_Bleomycin-R_OHBP_Dase"/>
</dbReference>
<accession>A0A081NYE0</accession>
<sequence>MTVQLTAFLMMDGRAKQAIEFYKEALEASVLFIQTYGDAPENPESPLPAHMKGLVSHAVLKVGMANIMVADMEPSTPHRSGNQIQICITTDEIEKTRKFYELLKQEGQVNMPLLQTHFSPGVAVVTDKFGVVFQIVTMTSEEAVIRGHQKDS</sequence>
<dbReference type="GO" id="GO:0008168">
    <property type="term" value="F:methyltransferase activity"/>
    <property type="evidence" value="ECO:0007669"/>
    <property type="project" value="UniProtKB-KW"/>
</dbReference>
<comment type="caution">
    <text evidence="2">The sequence shown here is derived from an EMBL/GenBank/DDBJ whole genome shotgun (WGS) entry which is preliminary data.</text>
</comment>
<organism evidence="2 3">
    <name type="scientific">Paenibacillus tyrfis</name>
    <dbReference type="NCBI Taxonomy" id="1501230"/>
    <lineage>
        <taxon>Bacteria</taxon>
        <taxon>Bacillati</taxon>
        <taxon>Bacillota</taxon>
        <taxon>Bacilli</taxon>
        <taxon>Bacillales</taxon>
        <taxon>Paenibacillaceae</taxon>
        <taxon>Paenibacillus</taxon>
    </lineage>
</organism>
<dbReference type="GO" id="GO:0032259">
    <property type="term" value="P:methylation"/>
    <property type="evidence" value="ECO:0007669"/>
    <property type="project" value="UniProtKB-KW"/>
</dbReference>
<dbReference type="Pfam" id="PF06983">
    <property type="entry name" value="3-dmu-9_3-mt"/>
    <property type="match status" value="1"/>
</dbReference>
<dbReference type="eggNOG" id="COG2764">
    <property type="taxonomic scope" value="Bacteria"/>
</dbReference>
<keyword evidence="2" id="KW-0489">Methyltransferase</keyword>
<keyword evidence="2" id="KW-0808">Transferase</keyword>
<feature type="domain" description="PhnB-like" evidence="1">
    <location>
        <begin position="5"/>
        <end position="136"/>
    </location>
</feature>